<evidence type="ECO:0000313" key="1">
    <source>
        <dbReference type="EMBL" id="SDZ59864.1"/>
    </source>
</evidence>
<comment type="caution">
    <text evidence="1">The sequence shown here is derived from an EMBL/GenBank/DDBJ whole genome shotgun (WGS) entry which is preliminary data.</text>
</comment>
<name>A0A1H3UBS7_9BACT</name>
<protein>
    <submittedName>
        <fullName evidence="1">Uncharacterized protein</fullName>
    </submittedName>
</protein>
<feature type="non-terminal residue" evidence="1">
    <location>
        <position position="1"/>
    </location>
</feature>
<evidence type="ECO:0000313" key="2">
    <source>
        <dbReference type="Proteomes" id="UP000199663"/>
    </source>
</evidence>
<organism evidence="1 2">
    <name type="scientific">Rhodonellum ikkaensis</name>
    <dbReference type="NCBI Taxonomy" id="336829"/>
    <lineage>
        <taxon>Bacteria</taxon>
        <taxon>Pseudomonadati</taxon>
        <taxon>Bacteroidota</taxon>
        <taxon>Cytophagia</taxon>
        <taxon>Cytophagales</taxon>
        <taxon>Cytophagaceae</taxon>
        <taxon>Rhodonellum</taxon>
    </lineage>
</organism>
<gene>
    <name evidence="1" type="ORF">SAMN05444412_1521</name>
</gene>
<proteinExistence type="predicted"/>
<dbReference type="Proteomes" id="UP000199663">
    <property type="component" value="Unassembled WGS sequence"/>
</dbReference>
<reference evidence="1 2" key="1">
    <citation type="submission" date="2016-10" db="EMBL/GenBank/DDBJ databases">
        <authorList>
            <person name="Varghese N."/>
            <person name="Submissions S."/>
        </authorList>
    </citation>
    <scope>NUCLEOTIDE SEQUENCE [LARGE SCALE GENOMIC DNA]</scope>
    <source>
        <strain evidence="1 2">DSM 17997</strain>
    </source>
</reference>
<sequence>REEYIKMLKKYNVDFDDKYLFEDLQ</sequence>
<keyword evidence="2" id="KW-1185">Reference proteome</keyword>
<dbReference type="EMBL" id="FNQC01000052">
    <property type="protein sequence ID" value="SDZ59864.1"/>
    <property type="molecule type" value="Genomic_DNA"/>
</dbReference>
<accession>A0A1H3UBS7</accession>